<evidence type="ECO:0000313" key="2">
    <source>
        <dbReference type="Proteomes" id="UP001198571"/>
    </source>
</evidence>
<gene>
    <name evidence="1" type="ORF">H0485_20685</name>
</gene>
<dbReference type="EMBL" id="JACDXX010000050">
    <property type="protein sequence ID" value="MCB5412388.1"/>
    <property type="molecule type" value="Genomic_DNA"/>
</dbReference>
<accession>A0ABS8CSP0</accession>
<dbReference type="Proteomes" id="UP001198571">
    <property type="component" value="Unassembled WGS sequence"/>
</dbReference>
<name>A0ABS8CSP0_9RHOB</name>
<proteinExistence type="predicted"/>
<reference evidence="1 2" key="1">
    <citation type="submission" date="2020-07" db="EMBL/GenBank/DDBJ databases">
        <title>Pseudogemmobacter sp. nov., isolated from poultry manure in Taiwan.</title>
        <authorList>
            <person name="Lin S.-Y."/>
            <person name="Tang Y.-S."/>
            <person name="Young C.-C."/>
        </authorList>
    </citation>
    <scope>NUCLEOTIDE SEQUENCE [LARGE SCALE GENOMIC DNA]</scope>
    <source>
        <strain evidence="1 2">CC-YST710</strain>
    </source>
</reference>
<sequence length="235" mass="26137">MADFNRNLSDIERKQLPFAAAVAVNKTAREVIAHLKERMEVVFDRPTPFTKNAFELKPAATRQSAKATVTEKPMQGRRHYLKVQELGGPREQTGLEKLLSMKAAWGGVIQSVIPATGSPFDNARLDRYGNWSSGERNQVLSALSAQRDTRSNTTAASRKRAKSRATYFVPKHGLAPGVYRRKAPGEIPVRVLKFSSDRPSYPKLLGFMDGTEEIFRQRIGENLAQALAAALRTAR</sequence>
<keyword evidence="2" id="KW-1185">Reference proteome</keyword>
<evidence type="ECO:0000313" key="1">
    <source>
        <dbReference type="EMBL" id="MCB5412388.1"/>
    </source>
</evidence>
<comment type="caution">
    <text evidence="1">The sequence shown here is derived from an EMBL/GenBank/DDBJ whole genome shotgun (WGS) entry which is preliminary data.</text>
</comment>
<evidence type="ECO:0008006" key="3">
    <source>
        <dbReference type="Google" id="ProtNLM"/>
    </source>
</evidence>
<protein>
    <recommendedName>
        <fullName evidence="3">Phage protein, HK97 gp10 family</fullName>
    </recommendedName>
</protein>
<organism evidence="1 2">
    <name type="scientific">Pseudogemmobacter faecipullorum</name>
    <dbReference type="NCBI Taxonomy" id="2755041"/>
    <lineage>
        <taxon>Bacteria</taxon>
        <taxon>Pseudomonadati</taxon>
        <taxon>Pseudomonadota</taxon>
        <taxon>Alphaproteobacteria</taxon>
        <taxon>Rhodobacterales</taxon>
        <taxon>Paracoccaceae</taxon>
        <taxon>Pseudogemmobacter</taxon>
    </lineage>
</organism>